<sequence length="444" mass="47976">MADDDGGVEESINSSARIALTIAIQLGEKLARAYQEAMREAQQRSAVEARELAARYEGERASARQAVAIINDPQWWDRATVHDVARVAETAAAWKDADPQIASASALIASEAKERYGVDFATLQGIARDTPTELDLAKQWATTAAPEGYHRHDEDRLTMPVGDTREPNPSAERALIEDYRAAVAGDIPAMHLSLAEEWKRANDPVGYQDYRVETAVAFDDDGRVQPADPAEGEAARAALVQEWRTDQAGPAVDAVDAERAQSQRDATEAQVMVAEAERLDRANDAAAQITPAEIPIDSALRADELEQQAAQYDRDAEAGGTPTQSPEELRTLAEDARSQVALYRDDNGVRSGPDGVPAATDEGRAAAARYEGELAYDSAERRAHTANAMQAQDVPQEQINARMTVDASFATPARGADPAARTRVPSTRGGRGKGRQIERSEPGR</sequence>
<evidence type="ECO:0000313" key="4">
    <source>
        <dbReference type="Proteomes" id="UP001155240"/>
    </source>
</evidence>
<dbReference type="AlphaFoldDB" id="A0A9X2DVY2"/>
<dbReference type="RefSeq" id="WP_251943186.1">
    <property type="nucleotide sequence ID" value="NZ_JAMRYM010000003.1"/>
</dbReference>
<dbReference type="Proteomes" id="UP001155240">
    <property type="component" value="Unassembled WGS sequence"/>
</dbReference>
<evidence type="ECO:0000256" key="2">
    <source>
        <dbReference type="SAM" id="MobiDB-lite"/>
    </source>
</evidence>
<accession>A0A9X2DVY2</accession>
<gene>
    <name evidence="3" type="ORF">NB037_02080</name>
</gene>
<protein>
    <recommendedName>
        <fullName evidence="5">Colicin import membrane protein</fullName>
    </recommendedName>
</protein>
<feature type="coiled-coil region" evidence="1">
    <location>
        <begin position="24"/>
        <end position="66"/>
    </location>
</feature>
<organism evidence="3 4">
    <name type="scientific">Rathayibacter rubneri</name>
    <dbReference type="NCBI Taxonomy" id="2950106"/>
    <lineage>
        <taxon>Bacteria</taxon>
        <taxon>Bacillati</taxon>
        <taxon>Actinomycetota</taxon>
        <taxon>Actinomycetes</taxon>
        <taxon>Micrococcales</taxon>
        <taxon>Microbacteriaceae</taxon>
        <taxon>Rathayibacter</taxon>
    </lineage>
</organism>
<feature type="region of interest" description="Disordered" evidence="2">
    <location>
        <begin position="145"/>
        <end position="168"/>
    </location>
</feature>
<keyword evidence="1" id="KW-0175">Coiled coil</keyword>
<evidence type="ECO:0000256" key="1">
    <source>
        <dbReference type="SAM" id="Coils"/>
    </source>
</evidence>
<dbReference type="EMBL" id="JAMRYM010000003">
    <property type="protein sequence ID" value="MCM6761196.1"/>
    <property type="molecule type" value="Genomic_DNA"/>
</dbReference>
<feature type="compositionally biased region" description="Basic and acidic residues" evidence="2">
    <location>
        <begin position="148"/>
        <end position="157"/>
    </location>
</feature>
<proteinExistence type="predicted"/>
<comment type="caution">
    <text evidence="3">The sequence shown here is derived from an EMBL/GenBank/DDBJ whole genome shotgun (WGS) entry which is preliminary data.</text>
</comment>
<feature type="region of interest" description="Disordered" evidence="2">
    <location>
        <begin position="408"/>
        <end position="444"/>
    </location>
</feature>
<evidence type="ECO:0000313" key="3">
    <source>
        <dbReference type="EMBL" id="MCM6761196.1"/>
    </source>
</evidence>
<feature type="compositionally biased region" description="Basic and acidic residues" evidence="2">
    <location>
        <begin position="435"/>
        <end position="444"/>
    </location>
</feature>
<reference evidence="3" key="1">
    <citation type="submission" date="2022-06" db="EMBL/GenBank/DDBJ databases">
        <title>Whole genome shotgun sequencing (WGS) of Rathayibacter sp. ZW T2_19, isolated from stored onions (Allium cepa).</title>
        <authorList>
            <person name="Stoll D.A."/>
            <person name="Huch M."/>
        </authorList>
    </citation>
    <scope>NUCLEOTIDE SEQUENCE</scope>
    <source>
        <strain evidence="3">ZW T2_19</strain>
    </source>
</reference>
<name>A0A9X2DVY2_9MICO</name>
<evidence type="ECO:0008006" key="5">
    <source>
        <dbReference type="Google" id="ProtNLM"/>
    </source>
</evidence>
<keyword evidence="4" id="KW-1185">Reference proteome</keyword>